<keyword evidence="2" id="KW-1185">Reference proteome</keyword>
<organism evidence="1 2">
    <name type="scientific">Zymoseptoria brevis</name>
    <dbReference type="NCBI Taxonomy" id="1047168"/>
    <lineage>
        <taxon>Eukaryota</taxon>
        <taxon>Fungi</taxon>
        <taxon>Dikarya</taxon>
        <taxon>Ascomycota</taxon>
        <taxon>Pezizomycotina</taxon>
        <taxon>Dothideomycetes</taxon>
        <taxon>Dothideomycetidae</taxon>
        <taxon>Mycosphaerellales</taxon>
        <taxon>Mycosphaerellaceae</taxon>
        <taxon>Zymoseptoria</taxon>
    </lineage>
</organism>
<name>A0A0F4G5P3_9PEZI</name>
<proteinExistence type="predicted"/>
<accession>A0A0F4G5P3</accession>
<comment type="caution">
    <text evidence="1">The sequence shown here is derived from an EMBL/GenBank/DDBJ whole genome shotgun (WGS) entry which is preliminary data.</text>
</comment>
<sequence length="304" mass="33544">MDQELLEECRIDPNSALLKYPVAFLVEGEGRHGAFSKSSYDGPDLSPQVYGPATLEIATKHLLADPELTPFVSVVWIWDRALEKTAWLADQGAADIRIYVLDMQPCFHSNRVFDAYKLAQMLKFPDGPAGPTQPSTENHKGELLVHSAASDHNCAILATIPAGGPTIYYDSFTGVPGVMRLPVEYFVNLSNRLVSRPQGGVDISMLQRIISDVRETDEETWLDETSAKLLHDVLEDDLLDQCTAMVGVESAEGGLLPAVIIKAMTIDVAEYLSLMNVFKLPANYYVPERKVASLQTRRSFAMSP</sequence>
<dbReference type="Proteomes" id="UP000033647">
    <property type="component" value="Unassembled WGS sequence"/>
</dbReference>
<gene>
    <name evidence="1" type="ORF">TI39_contig5861g00002</name>
</gene>
<dbReference type="AlphaFoldDB" id="A0A0F4G5P3"/>
<evidence type="ECO:0000313" key="2">
    <source>
        <dbReference type="Proteomes" id="UP000033647"/>
    </source>
</evidence>
<dbReference type="EMBL" id="LAFY01005816">
    <property type="protein sequence ID" value="KJX92372.1"/>
    <property type="molecule type" value="Genomic_DNA"/>
</dbReference>
<reference evidence="1 2" key="1">
    <citation type="submission" date="2015-03" db="EMBL/GenBank/DDBJ databases">
        <title>RNA-seq based gene annotation and comparative genomics of four Zymoseptoria species reveal species-specific pathogenicity related genes and transposable element activity.</title>
        <authorList>
            <person name="Grandaubert J."/>
            <person name="Bhattacharyya A."/>
            <person name="Stukenbrock E.H."/>
        </authorList>
    </citation>
    <scope>NUCLEOTIDE SEQUENCE [LARGE SCALE GENOMIC DNA]</scope>
    <source>
        <strain evidence="1 2">Zb18110</strain>
    </source>
</reference>
<evidence type="ECO:0000313" key="1">
    <source>
        <dbReference type="EMBL" id="KJX92372.1"/>
    </source>
</evidence>
<dbReference type="OrthoDB" id="10399550at2759"/>
<protein>
    <submittedName>
        <fullName evidence="1">Uncharacterized protein</fullName>
    </submittedName>
</protein>